<reference evidence="1" key="1">
    <citation type="submission" date="2021-06" db="EMBL/GenBank/DDBJ databases">
        <authorList>
            <person name="Kallberg Y."/>
            <person name="Tangrot J."/>
            <person name="Rosling A."/>
        </authorList>
    </citation>
    <scope>NUCLEOTIDE SEQUENCE</scope>
    <source>
        <strain evidence="1">IL203A</strain>
    </source>
</reference>
<feature type="non-terminal residue" evidence="1">
    <location>
        <position position="1"/>
    </location>
</feature>
<evidence type="ECO:0000313" key="2">
    <source>
        <dbReference type="Proteomes" id="UP000789702"/>
    </source>
</evidence>
<name>A0ACA9NSV3_9GLOM</name>
<dbReference type="EMBL" id="CAJVPU010019732">
    <property type="protein sequence ID" value="CAG8673268.1"/>
    <property type="molecule type" value="Genomic_DNA"/>
</dbReference>
<comment type="caution">
    <text evidence="1">The sequence shown here is derived from an EMBL/GenBank/DDBJ whole genome shotgun (WGS) entry which is preliminary data.</text>
</comment>
<accession>A0ACA9NSV3</accession>
<gene>
    <name evidence="1" type="ORF">DHETER_LOCUS10281</name>
</gene>
<feature type="non-terminal residue" evidence="1">
    <location>
        <position position="403"/>
    </location>
</feature>
<organism evidence="1 2">
    <name type="scientific">Dentiscutata heterogama</name>
    <dbReference type="NCBI Taxonomy" id="1316150"/>
    <lineage>
        <taxon>Eukaryota</taxon>
        <taxon>Fungi</taxon>
        <taxon>Fungi incertae sedis</taxon>
        <taxon>Mucoromycota</taxon>
        <taxon>Glomeromycotina</taxon>
        <taxon>Glomeromycetes</taxon>
        <taxon>Diversisporales</taxon>
        <taxon>Gigasporaceae</taxon>
        <taxon>Dentiscutata</taxon>
    </lineage>
</organism>
<dbReference type="Proteomes" id="UP000789702">
    <property type="component" value="Unassembled WGS sequence"/>
</dbReference>
<proteinExistence type="predicted"/>
<keyword evidence="2" id="KW-1185">Reference proteome</keyword>
<sequence>STEKKFMSPIIISPKKSPSSLKPRTFPRVFSPRLGKQVLEERSTRLYQVENIDDSTEKYQDYEDSRPFIHDDIYTLPENLGIQEAKQTNEVAQSVRFQSTGLELPLSFGEKLVESPLPYGEKTLESDESNLTRASLISQYNETTQEQSIFETTSSYQDRDEVQYLDSYRDETQDSDESKFGKIIESDVSRLLKTSELKQSFNNFEEESKSSVPQIVPDTTTEDIIAENGNELMGVSENFGSFGLGEPPKTFNASGSQGGFGLFGDRSLASTPISTSTFGKPTSFGAATSAPIVFGAGLPVSNNASGIPPAFATPPSNVNTFSSLSAHPSQAFGQPAFGQIGFGQSSLGAPKTQAFGQPAFGQPAFGQPAFGQSGFGQARMFGTPAALSANVRPPSGSGFARFA</sequence>
<protein>
    <submittedName>
        <fullName evidence="1">10962_t:CDS:1</fullName>
    </submittedName>
</protein>
<evidence type="ECO:0000313" key="1">
    <source>
        <dbReference type="EMBL" id="CAG8673268.1"/>
    </source>
</evidence>